<sequence length="617" mass="67236">MVFPGHFSTGCLRCRQRKVKCDETKPSCRRCMIYGKPCTGYTDQFQFRHRRNPAAGADGKSARGKKRREKQEGQEAQQGGGEPQQHQFQHEQLIRLPQPQHHQTQLQQLSPISQSPQRQQSFSNGIHVVWPSPPRAPDPCYDTASLSYFISRFVTPNPEDGFPGHLSHLPALYDAHSSGGGGLLEAATLAVAQMAAYNRFGGNRFKMESYRHYGRAIKMLRDNIASEETATDDKVITSILLLCALKDISGELSTGNKGDHAAGLYYLIEKRGPEQITTGRGAELLFLSLIRLQMHSFLNDDDTYVDPGAITTVWGTFDPLLRALAMMSRTLALRQHVPDPDAAHPDEDPNQAILRSCSECLDEFHHWDVEAAAYWQTVFKSRSTPTALGEIASGTTHYDAETACTIILIRSARLILLVTMLTRYHLRPAGGPVPSPTSSSSPSTGTNPSSLPRTPPHTPPTGSPMYHDKPPPPDPIADALAAYAPLLTNDVSLTIDDILASVPYALSDISPTRPGQPSSSSSSSPSPSPSTATHDGAGALVIVHSIRLVASCAFLTPSQKERATAVLGRLYEEIGIRAAVGMGEGGPEDGEGRMGKLGERTRWGREQTALRERLGLL</sequence>
<dbReference type="PROSITE" id="PS00463">
    <property type="entry name" value="ZN2_CY6_FUNGAL_1"/>
    <property type="match status" value="1"/>
</dbReference>
<protein>
    <recommendedName>
        <fullName evidence="3">Zn(2)-C6 fungal-type domain-containing protein</fullName>
    </recommendedName>
</protein>
<dbReference type="SUPFAM" id="SSF57701">
    <property type="entry name" value="Zn2/Cys6 DNA-binding domain"/>
    <property type="match status" value="1"/>
</dbReference>
<evidence type="ECO:0000313" key="4">
    <source>
        <dbReference type="EMBL" id="KAK4139483.1"/>
    </source>
</evidence>
<reference evidence="4" key="1">
    <citation type="journal article" date="2023" name="Mol. Phylogenet. Evol.">
        <title>Genome-scale phylogeny and comparative genomics of the fungal order Sordariales.</title>
        <authorList>
            <person name="Hensen N."/>
            <person name="Bonometti L."/>
            <person name="Westerberg I."/>
            <person name="Brannstrom I.O."/>
            <person name="Guillou S."/>
            <person name="Cros-Aarteil S."/>
            <person name="Calhoun S."/>
            <person name="Haridas S."/>
            <person name="Kuo A."/>
            <person name="Mondo S."/>
            <person name="Pangilinan J."/>
            <person name="Riley R."/>
            <person name="LaButti K."/>
            <person name="Andreopoulos B."/>
            <person name="Lipzen A."/>
            <person name="Chen C."/>
            <person name="Yan M."/>
            <person name="Daum C."/>
            <person name="Ng V."/>
            <person name="Clum A."/>
            <person name="Steindorff A."/>
            <person name="Ohm R.A."/>
            <person name="Martin F."/>
            <person name="Silar P."/>
            <person name="Natvig D.O."/>
            <person name="Lalanne C."/>
            <person name="Gautier V."/>
            <person name="Ament-Velasquez S.L."/>
            <person name="Kruys A."/>
            <person name="Hutchinson M.I."/>
            <person name="Powell A.J."/>
            <person name="Barry K."/>
            <person name="Miller A.N."/>
            <person name="Grigoriev I.V."/>
            <person name="Debuchy R."/>
            <person name="Gladieux P."/>
            <person name="Hiltunen Thoren M."/>
            <person name="Johannesson H."/>
        </authorList>
    </citation>
    <scope>NUCLEOTIDE SEQUENCE</scope>
    <source>
        <strain evidence="4">CBS 141.50</strain>
    </source>
</reference>
<dbReference type="InterPro" id="IPR053175">
    <property type="entry name" value="DHMBA_Reg_Transcription_Factor"/>
</dbReference>
<dbReference type="Pfam" id="PF00172">
    <property type="entry name" value="Zn_clus"/>
    <property type="match status" value="1"/>
</dbReference>
<dbReference type="InterPro" id="IPR036864">
    <property type="entry name" value="Zn2-C6_fun-type_DNA-bd_sf"/>
</dbReference>
<dbReference type="PANTHER" id="PTHR38791">
    <property type="entry name" value="ZN(II)2CYS6 TRANSCRIPTION FACTOR (EUROFUNG)-RELATED-RELATED"/>
    <property type="match status" value="1"/>
</dbReference>
<feature type="compositionally biased region" description="Low complexity" evidence="2">
    <location>
        <begin position="428"/>
        <end position="452"/>
    </location>
</feature>
<keyword evidence="5" id="KW-1185">Reference proteome</keyword>
<keyword evidence="1" id="KW-0539">Nucleus</keyword>
<comment type="caution">
    <text evidence="4">The sequence shown here is derived from an EMBL/GenBank/DDBJ whole genome shotgun (WGS) entry which is preliminary data.</text>
</comment>
<dbReference type="CDD" id="cd00067">
    <property type="entry name" value="GAL4"/>
    <property type="match status" value="1"/>
</dbReference>
<feature type="compositionally biased region" description="Low complexity" evidence="2">
    <location>
        <begin position="94"/>
        <end position="121"/>
    </location>
</feature>
<evidence type="ECO:0000259" key="3">
    <source>
        <dbReference type="PROSITE" id="PS50048"/>
    </source>
</evidence>
<dbReference type="RefSeq" id="XP_062632854.1">
    <property type="nucleotide sequence ID" value="XM_062785034.1"/>
</dbReference>
<reference evidence="4" key="2">
    <citation type="submission" date="2023-05" db="EMBL/GenBank/DDBJ databases">
        <authorList>
            <consortium name="Lawrence Berkeley National Laboratory"/>
            <person name="Steindorff A."/>
            <person name="Hensen N."/>
            <person name="Bonometti L."/>
            <person name="Westerberg I."/>
            <person name="Brannstrom I.O."/>
            <person name="Guillou S."/>
            <person name="Cros-Aarteil S."/>
            <person name="Calhoun S."/>
            <person name="Haridas S."/>
            <person name="Kuo A."/>
            <person name="Mondo S."/>
            <person name="Pangilinan J."/>
            <person name="Riley R."/>
            <person name="Labutti K."/>
            <person name="Andreopoulos B."/>
            <person name="Lipzen A."/>
            <person name="Chen C."/>
            <person name="Yanf M."/>
            <person name="Daum C."/>
            <person name="Ng V."/>
            <person name="Clum A."/>
            <person name="Ohm R."/>
            <person name="Martin F."/>
            <person name="Silar P."/>
            <person name="Natvig D."/>
            <person name="Lalanne C."/>
            <person name="Gautier V."/>
            <person name="Ament-Velasquez S.L."/>
            <person name="Kruys A."/>
            <person name="Hutchinson M.I."/>
            <person name="Powell A.J."/>
            <person name="Barry K."/>
            <person name="Miller A.N."/>
            <person name="Grigoriev I.V."/>
            <person name="Debuchy R."/>
            <person name="Gladieux P."/>
            <person name="Thoren M.H."/>
            <person name="Johannesson H."/>
        </authorList>
    </citation>
    <scope>NUCLEOTIDE SEQUENCE</scope>
    <source>
        <strain evidence="4">CBS 141.50</strain>
    </source>
</reference>
<proteinExistence type="predicted"/>
<evidence type="ECO:0000256" key="1">
    <source>
        <dbReference type="ARBA" id="ARBA00023242"/>
    </source>
</evidence>
<dbReference type="InterPro" id="IPR001138">
    <property type="entry name" value="Zn2Cys6_DnaBD"/>
</dbReference>
<dbReference type="AlphaFoldDB" id="A0AAN6UUS8"/>
<feature type="compositionally biased region" description="Pro residues" evidence="2">
    <location>
        <begin position="453"/>
        <end position="462"/>
    </location>
</feature>
<dbReference type="GeneID" id="87821647"/>
<gene>
    <name evidence="4" type="ORF">C8A04DRAFT_40697</name>
</gene>
<dbReference type="Pfam" id="PF11951">
    <property type="entry name" value="Fungal_trans_2"/>
    <property type="match status" value="1"/>
</dbReference>
<accession>A0AAN6UUS8</accession>
<dbReference type="EMBL" id="MU853661">
    <property type="protein sequence ID" value="KAK4139483.1"/>
    <property type="molecule type" value="Genomic_DNA"/>
</dbReference>
<feature type="region of interest" description="Disordered" evidence="2">
    <location>
        <begin position="510"/>
        <end position="535"/>
    </location>
</feature>
<dbReference type="Proteomes" id="UP001302676">
    <property type="component" value="Unassembled WGS sequence"/>
</dbReference>
<evidence type="ECO:0000313" key="5">
    <source>
        <dbReference type="Proteomes" id="UP001302676"/>
    </source>
</evidence>
<evidence type="ECO:0000256" key="2">
    <source>
        <dbReference type="SAM" id="MobiDB-lite"/>
    </source>
</evidence>
<feature type="region of interest" description="Disordered" evidence="2">
    <location>
        <begin position="428"/>
        <end position="474"/>
    </location>
</feature>
<dbReference type="InterPro" id="IPR021858">
    <property type="entry name" value="Fun_TF"/>
</dbReference>
<dbReference type="GO" id="GO:0000981">
    <property type="term" value="F:DNA-binding transcription factor activity, RNA polymerase II-specific"/>
    <property type="evidence" value="ECO:0007669"/>
    <property type="project" value="InterPro"/>
</dbReference>
<dbReference type="PROSITE" id="PS50048">
    <property type="entry name" value="ZN2_CY6_FUNGAL_2"/>
    <property type="match status" value="1"/>
</dbReference>
<dbReference type="SMART" id="SM00066">
    <property type="entry name" value="GAL4"/>
    <property type="match status" value="1"/>
</dbReference>
<name>A0AAN6UUS8_9PEZI</name>
<organism evidence="4 5">
    <name type="scientific">Dichotomopilus funicola</name>
    <dbReference type="NCBI Taxonomy" id="1934379"/>
    <lineage>
        <taxon>Eukaryota</taxon>
        <taxon>Fungi</taxon>
        <taxon>Dikarya</taxon>
        <taxon>Ascomycota</taxon>
        <taxon>Pezizomycotina</taxon>
        <taxon>Sordariomycetes</taxon>
        <taxon>Sordariomycetidae</taxon>
        <taxon>Sordariales</taxon>
        <taxon>Chaetomiaceae</taxon>
        <taxon>Dichotomopilus</taxon>
    </lineage>
</organism>
<dbReference type="Gene3D" id="4.10.240.10">
    <property type="entry name" value="Zn(2)-C6 fungal-type DNA-binding domain"/>
    <property type="match status" value="1"/>
</dbReference>
<feature type="region of interest" description="Disordered" evidence="2">
    <location>
        <begin position="49"/>
        <end position="121"/>
    </location>
</feature>
<dbReference type="GO" id="GO:0008270">
    <property type="term" value="F:zinc ion binding"/>
    <property type="evidence" value="ECO:0007669"/>
    <property type="project" value="InterPro"/>
</dbReference>
<dbReference type="PANTHER" id="PTHR38791:SF12">
    <property type="entry name" value="TRANSCRIPTION FACTOR DOMAIN-CONTAINING PROTEIN-RELATED"/>
    <property type="match status" value="1"/>
</dbReference>
<feature type="domain" description="Zn(2)-C6 fungal-type" evidence="3">
    <location>
        <begin position="10"/>
        <end position="39"/>
    </location>
</feature>